<dbReference type="Gene3D" id="2.160.20.10">
    <property type="entry name" value="Single-stranded right-handed beta-helix, Pectin lyase-like"/>
    <property type="match status" value="1"/>
</dbReference>
<organism evidence="2 3">
    <name type="scientific">Pseudorhodobacter antarcticus</name>
    <dbReference type="NCBI Taxonomy" id="1077947"/>
    <lineage>
        <taxon>Bacteria</taxon>
        <taxon>Pseudomonadati</taxon>
        <taxon>Pseudomonadota</taxon>
        <taxon>Alphaproteobacteria</taxon>
        <taxon>Rhodobacterales</taxon>
        <taxon>Paracoccaceae</taxon>
        <taxon>Pseudorhodobacter</taxon>
    </lineage>
</organism>
<proteinExistence type="predicted"/>
<keyword evidence="2" id="KW-0456">Lyase</keyword>
<dbReference type="InterPro" id="IPR011050">
    <property type="entry name" value="Pectin_lyase_fold/virulence"/>
</dbReference>
<dbReference type="OrthoDB" id="7749009at2"/>
<dbReference type="GO" id="GO:0016829">
    <property type="term" value="F:lyase activity"/>
    <property type="evidence" value="ECO:0007669"/>
    <property type="project" value="UniProtKB-KW"/>
</dbReference>
<dbReference type="InterPro" id="IPR024535">
    <property type="entry name" value="RHGA/B-epi-like_pectate_lyase"/>
</dbReference>
<gene>
    <name evidence="2" type="ORF">SAMN05216227_100948</name>
</gene>
<reference evidence="2 3" key="1">
    <citation type="submission" date="2016-10" db="EMBL/GenBank/DDBJ databases">
        <authorList>
            <person name="de Groot N.N."/>
        </authorList>
    </citation>
    <scope>NUCLEOTIDE SEQUENCE [LARGE SCALE GENOMIC DNA]</scope>
    <source>
        <strain evidence="2 3">CGMCC 1.10836</strain>
    </source>
</reference>
<sequence length="765" mass="82676">MNKAITDGLVLMPPPFSAGLNLWSRGDGVPGSASYLGQSNVALVPADADFGGCLEMQKTTTTQKLRSYAQTSIIPGLYLRVSARVKAISGNLPTVRIAGWAGSSTNANVLNVPQIGPAVTLTTYGEVVTVSAIIATGNRPGVNMAWGATPVYGYFGLDLIGPNGGIVRIDDIVIEDITSAFLRDLMDWVDVRDFGARGNGITNDAAAFDAADTYARLNEVSVLVSKGTYLLNTNVTFTAKVRFEGTVIMPPQFRLSCTRDYNLDTYQSAFGNEEAGFRRGLQVLFYFTDHASFDLNGRRVLLSSPVDVAAVAGLTTLVQRRVLTNGQIEADNSTAWADETTTSVATYTPNSNAFRLTGVSNVANIIVGSRMTGTGVGREIYVTSKDVGAGTIMISRPLWGAAGTRTYTFRRHKYLLDFSGFANLGRFEITDMELQCGGRSSAVMLPPAGIGFRFADCTFNRPKDRGITSIGEGCQGLFVDQCQFLSNEQPIPAQNRTSIAMNVNSNDPKIRDNRVVRFAHFAILAGSGNIISGNHFFQGDDQTAGVRRAGIVFTSTNIKTLVIGNYIDNCFLEWCNEHDSAPGFSSEFSFGGLTVTGNIFTSTDTGTSFKYFIITPYGPGHFINGLAFTNNVFRTVAGNIDRIEAVDTTYSTLDFARFRNITFDGNAYNGVNQITQSPVTIQHDQNTASSTWVVDTAGYLPFGGRARSVASVVVENGVRTAANALDYSNPFVETEIGPNQRQINLRWPQALRGRVHATIRCDTPN</sequence>
<evidence type="ECO:0000313" key="3">
    <source>
        <dbReference type="Proteomes" id="UP000183002"/>
    </source>
</evidence>
<protein>
    <submittedName>
        <fullName evidence="2">Pectate lyase superfamily protein</fullName>
    </submittedName>
</protein>
<dbReference type="Proteomes" id="UP000183002">
    <property type="component" value="Unassembled WGS sequence"/>
</dbReference>
<accession>A0A1H8ENA5</accession>
<dbReference type="STRING" id="1077947.SAMN05216227_100948"/>
<dbReference type="SUPFAM" id="SSF51126">
    <property type="entry name" value="Pectin lyase-like"/>
    <property type="match status" value="1"/>
</dbReference>
<feature type="domain" description="Rhamnogalacturonase A/B/Epimerase-like pectate lyase" evidence="1">
    <location>
        <begin position="188"/>
        <end position="269"/>
    </location>
</feature>
<evidence type="ECO:0000313" key="2">
    <source>
        <dbReference type="EMBL" id="SEN20932.1"/>
    </source>
</evidence>
<dbReference type="RefSeq" id="WP_050521134.1">
    <property type="nucleotide sequence ID" value="NZ_FOCO01000009.1"/>
</dbReference>
<dbReference type="Pfam" id="PF12708">
    <property type="entry name" value="Pect-lyase_RHGA_epim"/>
    <property type="match status" value="1"/>
</dbReference>
<evidence type="ECO:0000259" key="1">
    <source>
        <dbReference type="Pfam" id="PF12708"/>
    </source>
</evidence>
<dbReference type="InterPro" id="IPR012334">
    <property type="entry name" value="Pectin_lyas_fold"/>
</dbReference>
<dbReference type="AlphaFoldDB" id="A0A1H8ENA5"/>
<name>A0A1H8ENA5_9RHOB</name>
<dbReference type="EMBL" id="FOCO01000009">
    <property type="protein sequence ID" value="SEN20932.1"/>
    <property type="molecule type" value="Genomic_DNA"/>
</dbReference>
<keyword evidence="3" id="KW-1185">Reference proteome</keyword>